<dbReference type="InterPro" id="IPR042204">
    <property type="entry name" value="2Fe-2S-bd_N"/>
</dbReference>
<dbReference type="AlphaFoldDB" id="A0A952FSJ9"/>
<keyword evidence="1" id="KW-0560">Oxidoreductase</keyword>
<dbReference type="Pfam" id="PF13510">
    <property type="entry name" value="Fer2_4"/>
    <property type="match status" value="1"/>
</dbReference>
<dbReference type="EMBL" id="JAEKLZ010000419">
    <property type="protein sequence ID" value="MBW8728515.1"/>
    <property type="molecule type" value="Genomic_DNA"/>
</dbReference>
<dbReference type="Proteomes" id="UP000700706">
    <property type="component" value="Unassembled WGS sequence"/>
</dbReference>
<evidence type="ECO:0000313" key="3">
    <source>
        <dbReference type="Proteomes" id="UP000700706"/>
    </source>
</evidence>
<dbReference type="Gene3D" id="3.10.20.440">
    <property type="entry name" value="2Fe-2S iron-sulphur cluster binding domain, sarcosine oxidase, alpha subunit, N-terminal domain"/>
    <property type="match status" value="1"/>
</dbReference>
<dbReference type="GO" id="GO:0016491">
    <property type="term" value="F:oxidoreductase activity"/>
    <property type="evidence" value="ECO:0007669"/>
    <property type="project" value="UniProtKB-KW"/>
</dbReference>
<protein>
    <submittedName>
        <fullName evidence="2">(2Fe-2S)-binding protein</fullName>
    </submittedName>
</protein>
<comment type="caution">
    <text evidence="2">The sequence shown here is derived from an EMBL/GenBank/DDBJ whole genome shotgun (WGS) entry which is preliminary data.</text>
</comment>
<name>A0A952FSJ9_9PROT</name>
<proteinExistence type="predicted"/>
<evidence type="ECO:0000313" key="2">
    <source>
        <dbReference type="EMBL" id="MBW8728515.1"/>
    </source>
</evidence>
<accession>A0A952FSJ9</accession>
<reference evidence="2" key="1">
    <citation type="submission" date="2020-06" db="EMBL/GenBank/DDBJ databases">
        <title>Stable isotope informed genome-resolved metagenomics uncovers potential trophic interactions in rhizosphere soil.</title>
        <authorList>
            <person name="Starr E.P."/>
            <person name="Shi S."/>
            <person name="Blazewicz S.J."/>
            <person name="Koch B.J."/>
            <person name="Probst A.J."/>
            <person name="Hungate B.A."/>
            <person name="Pett-Ridge J."/>
            <person name="Firestone M.K."/>
            <person name="Banfield J.F."/>
        </authorList>
    </citation>
    <scope>NUCLEOTIDE SEQUENCE</scope>
    <source>
        <strain evidence="2">YM_69_17</strain>
    </source>
</reference>
<gene>
    <name evidence="2" type="ORF">JF625_25650</name>
</gene>
<organism evidence="2 3">
    <name type="scientific">Inquilinus limosus</name>
    <dbReference type="NCBI Taxonomy" id="171674"/>
    <lineage>
        <taxon>Bacteria</taxon>
        <taxon>Pseudomonadati</taxon>
        <taxon>Pseudomonadota</taxon>
        <taxon>Alphaproteobacteria</taxon>
        <taxon>Rhodospirillales</taxon>
        <taxon>Rhodospirillaceae</taxon>
        <taxon>Inquilinus</taxon>
    </lineage>
</organism>
<evidence type="ECO:0000256" key="1">
    <source>
        <dbReference type="ARBA" id="ARBA00023002"/>
    </source>
</evidence>
<sequence>MTSHRLARGGRIDRGAALNFTFDGRALRGHAGDSLASALLANGVQLVGRSFKYHRPRGILTAGAAEPNALVTVGAGGRTEPNTRATTVELH</sequence>
<feature type="non-terminal residue" evidence="2">
    <location>
        <position position="91"/>
    </location>
</feature>